<keyword evidence="3" id="KW-1185">Reference proteome</keyword>
<keyword evidence="1" id="KW-1133">Transmembrane helix</keyword>
<feature type="transmembrane region" description="Helical" evidence="1">
    <location>
        <begin position="87"/>
        <end position="104"/>
    </location>
</feature>
<dbReference type="EMBL" id="CP015515">
    <property type="protein sequence ID" value="AND16696.1"/>
    <property type="molecule type" value="Genomic_DNA"/>
</dbReference>
<evidence type="ECO:0000313" key="3">
    <source>
        <dbReference type="Proteomes" id="UP000077071"/>
    </source>
</evidence>
<feature type="transmembrane region" description="Helical" evidence="1">
    <location>
        <begin position="63"/>
        <end position="81"/>
    </location>
</feature>
<protein>
    <submittedName>
        <fullName evidence="2">Uncharacterized protein</fullName>
    </submittedName>
</protein>
<dbReference type="KEGG" id="rtn:A6122_1559"/>
<keyword evidence="1" id="KW-0812">Transmembrane</keyword>
<name>A0A160KSL4_9MICO</name>
<dbReference type="STRING" id="33888.A6122_1559"/>
<dbReference type="PATRIC" id="fig|33888.3.peg.1705"/>
<dbReference type="AlphaFoldDB" id="A0A160KSL4"/>
<dbReference type="Proteomes" id="UP000077071">
    <property type="component" value="Chromosome"/>
</dbReference>
<dbReference type="RefSeq" id="WP_146076719.1">
    <property type="nucleotide sequence ID" value="NZ_CP015515.1"/>
</dbReference>
<evidence type="ECO:0000256" key="1">
    <source>
        <dbReference type="SAM" id="Phobius"/>
    </source>
</evidence>
<sequence length="173" mass="18130">MKWWLNRLVKNREKKDVSERQELNYLFSTVAGLQHLSNDTAPPFPVPTTEVGPEPAPVRPRSALALTALILGIVAIILSIIPLIWGLAIPVGVGAVIVGAIALIKRGHPKWLSITGLALGSIQESPASDPSFAPDAPEPAPVADLNSAFGAAVTYTDGVAISVSAPGEYIPGE</sequence>
<accession>A0A160KSL4</accession>
<proteinExistence type="predicted"/>
<reference evidence="2 3" key="1">
    <citation type="submission" date="2016-05" db="EMBL/GenBank/DDBJ databases">
        <title>Complete genome sequence of Rathayibacter tritici NCPPB 1953.</title>
        <authorList>
            <person name="Park J."/>
            <person name="Lee H.-H."/>
            <person name="Lee S.-W."/>
            <person name="Seo Y.-S."/>
        </authorList>
    </citation>
    <scope>NUCLEOTIDE SEQUENCE [LARGE SCALE GENOMIC DNA]</scope>
    <source>
        <strain evidence="2 3">NCPPB 1953</strain>
    </source>
</reference>
<evidence type="ECO:0000313" key="2">
    <source>
        <dbReference type="EMBL" id="AND16696.1"/>
    </source>
</evidence>
<gene>
    <name evidence="2" type="ORF">A6122_1559</name>
</gene>
<keyword evidence="1" id="KW-0472">Membrane</keyword>
<organism evidence="2 3">
    <name type="scientific">Rathayibacter tritici</name>
    <dbReference type="NCBI Taxonomy" id="33888"/>
    <lineage>
        <taxon>Bacteria</taxon>
        <taxon>Bacillati</taxon>
        <taxon>Actinomycetota</taxon>
        <taxon>Actinomycetes</taxon>
        <taxon>Micrococcales</taxon>
        <taxon>Microbacteriaceae</taxon>
        <taxon>Rathayibacter</taxon>
    </lineage>
</organism>